<reference evidence="11" key="1">
    <citation type="journal article" date="2019" name="Int. J. Syst. Evol. Microbiol.">
        <title>The Global Catalogue of Microorganisms (GCM) 10K type strain sequencing project: providing services to taxonomists for standard genome sequencing and annotation.</title>
        <authorList>
            <consortium name="The Broad Institute Genomics Platform"/>
            <consortium name="The Broad Institute Genome Sequencing Center for Infectious Disease"/>
            <person name="Wu L."/>
            <person name="Ma J."/>
        </authorList>
    </citation>
    <scope>NUCLEOTIDE SEQUENCE [LARGE SCALE GENOMIC DNA]</scope>
    <source>
        <strain evidence="11">KCTC 42964</strain>
    </source>
</reference>
<evidence type="ECO:0000256" key="1">
    <source>
        <dbReference type="ARBA" id="ARBA00001954"/>
    </source>
</evidence>
<evidence type="ECO:0000256" key="7">
    <source>
        <dbReference type="ARBA" id="ARBA00023004"/>
    </source>
</evidence>
<feature type="domain" description="VOC" evidence="9">
    <location>
        <begin position="9"/>
        <end position="124"/>
    </location>
</feature>
<keyword evidence="7 8" id="KW-0408">Iron</keyword>
<dbReference type="EMBL" id="JBHRTR010000028">
    <property type="protein sequence ID" value="MFC3228512.1"/>
    <property type="molecule type" value="Genomic_DNA"/>
</dbReference>
<accession>A0ABV7L2J9</accession>
<evidence type="ECO:0000256" key="6">
    <source>
        <dbReference type="ARBA" id="ARBA00023002"/>
    </source>
</evidence>
<dbReference type="SUPFAM" id="SSF54593">
    <property type="entry name" value="Glyoxalase/Bleomycin resistance protein/Dihydroxybiphenyl dioxygenase"/>
    <property type="match status" value="1"/>
</dbReference>
<dbReference type="PANTHER" id="PTHR21366">
    <property type="entry name" value="GLYOXALASE FAMILY PROTEIN"/>
    <property type="match status" value="1"/>
</dbReference>
<dbReference type="InterPro" id="IPR004360">
    <property type="entry name" value="Glyas_Fos-R_dOase_dom"/>
</dbReference>
<feature type="domain" description="VOC" evidence="9">
    <location>
        <begin position="141"/>
        <end position="256"/>
    </location>
</feature>
<dbReference type="PROSITE" id="PS51819">
    <property type="entry name" value="VOC"/>
    <property type="match status" value="2"/>
</dbReference>
<evidence type="ECO:0000313" key="11">
    <source>
        <dbReference type="Proteomes" id="UP001595528"/>
    </source>
</evidence>
<protein>
    <submittedName>
        <fullName evidence="10">VOC family protein</fullName>
    </submittedName>
</protein>
<comment type="similarity">
    <text evidence="2 8">Belongs to the extradiol ring-cleavage dioxygenase family.</text>
</comment>
<evidence type="ECO:0000256" key="3">
    <source>
        <dbReference type="ARBA" id="ARBA00022723"/>
    </source>
</evidence>
<comment type="caution">
    <text evidence="10">The sequence shown here is derived from an EMBL/GenBank/DDBJ whole genome shotgun (WGS) entry which is preliminary data.</text>
</comment>
<evidence type="ECO:0000256" key="2">
    <source>
        <dbReference type="ARBA" id="ARBA00008784"/>
    </source>
</evidence>
<keyword evidence="5 8" id="KW-0223">Dioxygenase</keyword>
<dbReference type="InterPro" id="IPR050383">
    <property type="entry name" value="GlyoxalaseI/FosfomycinResist"/>
</dbReference>
<gene>
    <name evidence="10" type="ORF">ACFOGJ_14805</name>
</gene>
<dbReference type="InterPro" id="IPR029068">
    <property type="entry name" value="Glyas_Bleomycin-R_OHBP_Dase"/>
</dbReference>
<keyword evidence="3" id="KW-0479">Metal-binding</keyword>
<sequence length="299" mass="33183">MSFPFRYRRLAYAALNVTDLDRSVAFYRDLVGLNLSDRDEDRAALRCGDDHHNLLLYRAEAPGLKRLAFELESDADLAAAETHLKSRGIAVEAVAADELAGLKMGRAIRFREPVSGLCLEFFRGLQHMAIPYAPPHAKIERLGHVVVSVTDLEAVHGFLAEVLNFRTSDYVPGIVAFLRCFPNPLHHSLAIAAGPENRLHHVNFMVTDIDDVGRAIHRMQDAQVEIVFGPGRHPPSGSIFLYYLDPDGMTVEYSFGMEEFPEEAPRDPRMLEPVPASLDTWGARPAPNFAKVGTIEPAA</sequence>
<comment type="cofactor">
    <cofactor evidence="1 8">
        <name>Fe(2+)</name>
        <dbReference type="ChEBI" id="CHEBI:29033"/>
    </cofactor>
</comment>
<evidence type="ECO:0000256" key="8">
    <source>
        <dbReference type="RuleBase" id="RU000683"/>
    </source>
</evidence>
<evidence type="ECO:0000256" key="5">
    <source>
        <dbReference type="ARBA" id="ARBA00022964"/>
    </source>
</evidence>
<name>A0ABV7L2J9_9PROT</name>
<dbReference type="InterPro" id="IPR000486">
    <property type="entry name" value="Xdiol_ring_cleave_dOase_1/2"/>
</dbReference>
<dbReference type="Gene3D" id="3.10.180.10">
    <property type="entry name" value="2,3-Dihydroxybiphenyl 1,2-Dioxygenase, domain 1"/>
    <property type="match status" value="2"/>
</dbReference>
<dbReference type="Pfam" id="PF00903">
    <property type="entry name" value="Glyoxalase"/>
    <property type="match status" value="2"/>
</dbReference>
<dbReference type="RefSeq" id="WP_379901691.1">
    <property type="nucleotide sequence ID" value="NZ_JBHRTR010000028.1"/>
</dbReference>
<evidence type="ECO:0000256" key="4">
    <source>
        <dbReference type="ARBA" id="ARBA00022797"/>
    </source>
</evidence>
<organism evidence="10 11">
    <name type="scientific">Marinibaculum pumilum</name>
    <dbReference type="NCBI Taxonomy" id="1766165"/>
    <lineage>
        <taxon>Bacteria</taxon>
        <taxon>Pseudomonadati</taxon>
        <taxon>Pseudomonadota</taxon>
        <taxon>Alphaproteobacteria</taxon>
        <taxon>Rhodospirillales</taxon>
        <taxon>Rhodospirillaceae</taxon>
        <taxon>Marinibaculum</taxon>
    </lineage>
</organism>
<proteinExistence type="inferred from homology"/>
<keyword evidence="6 8" id="KW-0560">Oxidoreductase</keyword>
<dbReference type="PROSITE" id="PS00082">
    <property type="entry name" value="EXTRADIOL_DIOXYGENAS"/>
    <property type="match status" value="1"/>
</dbReference>
<evidence type="ECO:0000259" key="9">
    <source>
        <dbReference type="PROSITE" id="PS51819"/>
    </source>
</evidence>
<dbReference type="InterPro" id="IPR037523">
    <property type="entry name" value="VOC_core"/>
</dbReference>
<dbReference type="Proteomes" id="UP001595528">
    <property type="component" value="Unassembled WGS sequence"/>
</dbReference>
<keyword evidence="4 8" id="KW-0058">Aromatic hydrocarbons catabolism</keyword>
<evidence type="ECO:0000313" key="10">
    <source>
        <dbReference type="EMBL" id="MFC3228512.1"/>
    </source>
</evidence>
<keyword evidence="11" id="KW-1185">Reference proteome</keyword>